<dbReference type="AlphaFoldDB" id="M0NDV6"/>
<name>M0NDV6_9EURY</name>
<proteinExistence type="predicted"/>
<evidence type="ECO:0000313" key="2">
    <source>
        <dbReference type="EMBL" id="EMA56162.1"/>
    </source>
</evidence>
<dbReference type="STRING" id="1227457.C451_03969"/>
<evidence type="ECO:0000313" key="3">
    <source>
        <dbReference type="Proteomes" id="UP000011680"/>
    </source>
</evidence>
<feature type="transmembrane region" description="Helical" evidence="1">
    <location>
        <begin position="20"/>
        <end position="42"/>
    </location>
</feature>
<dbReference type="eggNOG" id="arCOG00233">
    <property type="taxonomic scope" value="Archaea"/>
</dbReference>
<keyword evidence="1" id="KW-0812">Transmembrane</keyword>
<evidence type="ECO:0000256" key="1">
    <source>
        <dbReference type="SAM" id="Phobius"/>
    </source>
</evidence>
<dbReference type="EMBL" id="AOMF01000090">
    <property type="protein sequence ID" value="EMA56162.1"/>
    <property type="molecule type" value="Genomic_DNA"/>
</dbReference>
<reference evidence="2 3" key="1">
    <citation type="journal article" date="2014" name="PLoS Genet.">
        <title>Phylogenetically driven sequencing of extremely halophilic archaea reveals strategies for static and dynamic osmo-response.</title>
        <authorList>
            <person name="Becker E.A."/>
            <person name="Seitzer P.M."/>
            <person name="Tritt A."/>
            <person name="Larsen D."/>
            <person name="Krusor M."/>
            <person name="Yao A.I."/>
            <person name="Wu D."/>
            <person name="Madern D."/>
            <person name="Eisen J.A."/>
            <person name="Darling A.E."/>
            <person name="Facciotti M.T."/>
        </authorList>
    </citation>
    <scope>NUCLEOTIDE SEQUENCE [LARGE SCALE GENOMIC DNA]</scope>
    <source>
        <strain evidence="2 3">JCM 13552</strain>
    </source>
</reference>
<organism evidence="2 3">
    <name type="scientific">Halococcus thailandensis JCM 13552</name>
    <dbReference type="NCBI Taxonomy" id="1227457"/>
    <lineage>
        <taxon>Archaea</taxon>
        <taxon>Methanobacteriati</taxon>
        <taxon>Methanobacteriota</taxon>
        <taxon>Stenosarchaea group</taxon>
        <taxon>Halobacteria</taxon>
        <taxon>Halobacteriales</taxon>
        <taxon>Halococcaceae</taxon>
        <taxon>Halococcus</taxon>
    </lineage>
</organism>
<accession>M0NDV6</accession>
<keyword evidence="3" id="KW-1185">Reference proteome</keyword>
<protein>
    <submittedName>
        <fullName evidence="2">Na+/phosphate symporter</fullName>
    </submittedName>
</protein>
<dbReference type="Proteomes" id="UP000011680">
    <property type="component" value="Unassembled WGS sequence"/>
</dbReference>
<comment type="caution">
    <text evidence="2">The sequence shown here is derived from an EMBL/GenBank/DDBJ whole genome shotgun (WGS) entry which is preliminary data.</text>
</comment>
<gene>
    <name evidence="2" type="ORF">C451_03969</name>
</gene>
<keyword evidence="1" id="KW-0472">Membrane</keyword>
<sequence length="109" mass="11435">MFSLSFSNEFSNESLRATARYSVSAGSYVLANGSVIAALSLTLFNAKLVAATQLFVMIVGSRLGGAAVVVFLGVADYLNEEVESFSEATSLGLLTFLVHPCSVKVSSLC</sequence>
<feature type="transmembrane region" description="Helical" evidence="1">
    <location>
        <begin position="54"/>
        <end position="75"/>
    </location>
</feature>
<keyword evidence="1" id="KW-1133">Transmembrane helix</keyword>